<protein>
    <submittedName>
        <fullName evidence="1">Uncharacterized protein</fullName>
    </submittedName>
</protein>
<sequence>MPTIHHLAGIQKSFSALGTNALDKHENHFALINDGTEMIFIENGDYVKHNHSIATETSLSESSSEFKQMQEKLLSIDKALTSLLQNSKWYKN</sequence>
<accession>A0A1E5IN39</accession>
<dbReference type="EMBL" id="LNVX01000011">
    <property type="protein sequence ID" value="OEG71915.1"/>
    <property type="molecule type" value="Genomic_DNA"/>
</dbReference>
<dbReference type="AlphaFoldDB" id="A0A1E5IN39"/>
<keyword evidence="2" id="KW-1185">Reference proteome</keyword>
<name>A0A1E5IN39_ENDTX</name>
<dbReference type="Proteomes" id="UP000095237">
    <property type="component" value="Unassembled WGS sequence"/>
</dbReference>
<reference evidence="1 2" key="1">
    <citation type="submission" date="2015-11" db="EMBL/GenBank/DDBJ databases">
        <title>Evidence for parallel genomic evolution in an endosymbiosis of termite gut flagellates.</title>
        <authorList>
            <person name="Zheng H."/>
        </authorList>
    </citation>
    <scope>NUCLEOTIDE SEQUENCE [LARGE SCALE GENOMIC DNA]</scope>
    <source>
        <strain evidence="1 2">CET450</strain>
    </source>
</reference>
<evidence type="ECO:0000313" key="1">
    <source>
        <dbReference type="EMBL" id="OEG71915.1"/>
    </source>
</evidence>
<proteinExistence type="predicted"/>
<organism evidence="1 2">
    <name type="scientific">Endomicrobium trichonymphae</name>
    <dbReference type="NCBI Taxonomy" id="1408204"/>
    <lineage>
        <taxon>Bacteria</taxon>
        <taxon>Pseudomonadati</taxon>
        <taxon>Elusimicrobiota</taxon>
        <taxon>Endomicrobiia</taxon>
        <taxon>Endomicrobiales</taxon>
        <taxon>Endomicrobiaceae</taxon>
        <taxon>Candidatus Endomicrobiellum</taxon>
    </lineage>
</organism>
<evidence type="ECO:0000313" key="2">
    <source>
        <dbReference type="Proteomes" id="UP000095237"/>
    </source>
</evidence>
<gene>
    <name evidence="1" type="ORF">ATZ36_11875</name>
</gene>
<comment type="caution">
    <text evidence="1">The sequence shown here is derived from an EMBL/GenBank/DDBJ whole genome shotgun (WGS) entry which is preliminary data.</text>
</comment>